<keyword evidence="7" id="KW-0539">Nucleus</keyword>
<evidence type="ECO:0000256" key="2">
    <source>
        <dbReference type="ARBA" id="ARBA00022723"/>
    </source>
</evidence>
<dbReference type="Proteomes" id="UP001220256">
    <property type="component" value="Unassembled WGS sequence"/>
</dbReference>
<accession>A0ABQ8W2W1</accession>
<dbReference type="PANTHER" id="PTHR31313">
    <property type="entry name" value="TY1 ENHANCER ACTIVATOR"/>
    <property type="match status" value="1"/>
</dbReference>
<sequence length="590" mass="65862">MPQTKTVKPARKHVTTACIPCRDGKCDGSKPSCKNCESKNKDCTYRQRNDKRKIPVRVAVSLLASRVAVLSQHIQNAGFGVPAMDKNDRDTLRGILQSLGIACENVLSDENTSHSAGASFPGSQRPGDTTRFVAHDQTNITSPQPPAPGCDNYHPGDDLPPLHERSAGQISAENVPEDAVLVDYDDTMAHIQNGAGPSQLSESYRMHVVTPTQFPPNDDVIPSENPETDSEDEVTDQFACRLGRVQLTHDGQLRYFGSTSNLNLLDVSDDIRHFTSSLFQKDAQDILEDLGLNIEVEEAFEKHLLQLYFAWQDPCLHVVDSEAFWKAKNQNRYEGLTSAYYSQALCDAMCAMGAAYEPKYHPDLVTFPRSLSQFFGDRAKALLELEIENPSLATIQALVICSNYEASGTRDTRGWLYSGMAMRLAFDQGLHLDVTPYVEKGIITAEECKIRRTVFWGSSLNDQFWGYYLGRSVRSPVAGVSVRKPCWNDRSPMSHQAPRWRSYGCSQVNIQGIANPSDMIFQQWIALYDLMSPVTDVLYGCLEISRTALQELTADTVARLLAWKNNLPNDLNVDATKESYYYLPHVLTLQ</sequence>
<dbReference type="InterPro" id="IPR001138">
    <property type="entry name" value="Zn2Cys6_DnaBD"/>
</dbReference>
<evidence type="ECO:0000259" key="9">
    <source>
        <dbReference type="SMART" id="SM00066"/>
    </source>
</evidence>
<evidence type="ECO:0000313" key="11">
    <source>
        <dbReference type="Proteomes" id="UP001220256"/>
    </source>
</evidence>
<keyword evidence="2" id="KW-0479">Metal-binding</keyword>
<dbReference type="SUPFAM" id="SSF57701">
    <property type="entry name" value="Zn2/Cys6 DNA-binding domain"/>
    <property type="match status" value="1"/>
</dbReference>
<evidence type="ECO:0000256" key="4">
    <source>
        <dbReference type="ARBA" id="ARBA00023015"/>
    </source>
</evidence>
<feature type="domain" description="Zn(2)-C6 fungal-type" evidence="9">
    <location>
        <begin position="12"/>
        <end position="54"/>
    </location>
</feature>
<keyword evidence="11" id="KW-1185">Reference proteome</keyword>
<keyword evidence="5" id="KW-0238">DNA-binding</keyword>
<dbReference type="CDD" id="cd00067">
    <property type="entry name" value="GAL4"/>
    <property type="match status" value="1"/>
</dbReference>
<dbReference type="PANTHER" id="PTHR31313:SF77">
    <property type="entry name" value="ZN(II)2CYS6 TRANSCRIPTION FACTOR (EUROFUNG)"/>
    <property type="match status" value="1"/>
</dbReference>
<evidence type="ECO:0000256" key="6">
    <source>
        <dbReference type="ARBA" id="ARBA00023163"/>
    </source>
</evidence>
<evidence type="ECO:0000256" key="7">
    <source>
        <dbReference type="ARBA" id="ARBA00023242"/>
    </source>
</evidence>
<dbReference type="CDD" id="cd12148">
    <property type="entry name" value="fungal_TF_MHR"/>
    <property type="match status" value="1"/>
</dbReference>
<dbReference type="Gene3D" id="4.10.240.10">
    <property type="entry name" value="Zn(2)-C6 fungal-type DNA-binding domain"/>
    <property type="match status" value="1"/>
</dbReference>
<evidence type="ECO:0000256" key="3">
    <source>
        <dbReference type="ARBA" id="ARBA00022833"/>
    </source>
</evidence>
<feature type="compositionally biased region" description="Basic and acidic residues" evidence="8">
    <location>
        <begin position="154"/>
        <end position="164"/>
    </location>
</feature>
<comment type="caution">
    <text evidence="10">The sequence shown here is derived from an EMBL/GenBank/DDBJ whole genome shotgun (WGS) entry which is preliminary data.</text>
</comment>
<keyword evidence="6" id="KW-0804">Transcription</keyword>
<protein>
    <recommendedName>
        <fullName evidence="9">Zn(2)-C6 fungal-type domain-containing protein</fullName>
    </recommendedName>
</protein>
<dbReference type="InterPro" id="IPR036864">
    <property type="entry name" value="Zn2-C6_fun-type_DNA-bd_sf"/>
</dbReference>
<keyword evidence="3" id="KW-0862">Zinc</keyword>
<dbReference type="EMBL" id="JAPVEB010000010">
    <property type="protein sequence ID" value="KAJ5255010.1"/>
    <property type="molecule type" value="Genomic_DNA"/>
</dbReference>
<evidence type="ECO:0000256" key="5">
    <source>
        <dbReference type="ARBA" id="ARBA00023125"/>
    </source>
</evidence>
<evidence type="ECO:0000256" key="1">
    <source>
        <dbReference type="ARBA" id="ARBA00004123"/>
    </source>
</evidence>
<dbReference type="Pfam" id="PF00172">
    <property type="entry name" value="Zn_clus"/>
    <property type="match status" value="1"/>
</dbReference>
<evidence type="ECO:0000313" key="10">
    <source>
        <dbReference type="EMBL" id="KAJ5255010.1"/>
    </source>
</evidence>
<evidence type="ECO:0000256" key="8">
    <source>
        <dbReference type="SAM" id="MobiDB-lite"/>
    </source>
</evidence>
<dbReference type="InterPro" id="IPR051615">
    <property type="entry name" value="Transcr_Regulatory_Elem"/>
</dbReference>
<dbReference type="Pfam" id="PF04082">
    <property type="entry name" value="Fungal_trans"/>
    <property type="match status" value="1"/>
</dbReference>
<dbReference type="InterPro" id="IPR007219">
    <property type="entry name" value="XnlR_reg_dom"/>
</dbReference>
<feature type="region of interest" description="Disordered" evidence="8">
    <location>
        <begin position="138"/>
        <end position="164"/>
    </location>
</feature>
<dbReference type="SMART" id="SM00066">
    <property type="entry name" value="GAL4"/>
    <property type="match status" value="1"/>
</dbReference>
<name>A0ABQ8W2W1_PENCH</name>
<gene>
    <name evidence="10" type="ORF">N7505_010161</name>
</gene>
<keyword evidence="4" id="KW-0805">Transcription regulation</keyword>
<comment type="subcellular location">
    <subcellularLocation>
        <location evidence="1">Nucleus</location>
    </subcellularLocation>
</comment>
<organism evidence="10 11">
    <name type="scientific">Penicillium chrysogenum</name>
    <name type="common">Penicillium notatum</name>
    <dbReference type="NCBI Taxonomy" id="5076"/>
    <lineage>
        <taxon>Eukaryota</taxon>
        <taxon>Fungi</taxon>
        <taxon>Dikarya</taxon>
        <taxon>Ascomycota</taxon>
        <taxon>Pezizomycotina</taxon>
        <taxon>Eurotiomycetes</taxon>
        <taxon>Eurotiomycetidae</taxon>
        <taxon>Eurotiales</taxon>
        <taxon>Aspergillaceae</taxon>
        <taxon>Penicillium</taxon>
        <taxon>Penicillium chrysogenum species complex</taxon>
    </lineage>
</organism>
<proteinExistence type="predicted"/>
<reference evidence="10 11" key="1">
    <citation type="journal article" date="2023" name="IMA Fungus">
        <title>Comparative genomic study of the Penicillium genus elucidates a diverse pangenome and 15 lateral gene transfer events.</title>
        <authorList>
            <person name="Petersen C."/>
            <person name="Sorensen T."/>
            <person name="Nielsen M.R."/>
            <person name="Sondergaard T.E."/>
            <person name="Sorensen J.L."/>
            <person name="Fitzpatrick D.A."/>
            <person name="Frisvad J.C."/>
            <person name="Nielsen K.L."/>
        </authorList>
    </citation>
    <scope>NUCLEOTIDE SEQUENCE [LARGE SCALE GENOMIC DNA]</scope>
    <source>
        <strain evidence="10 11">IBT 3361</strain>
    </source>
</reference>